<feature type="chain" id="PRO_5043396071" evidence="1">
    <location>
        <begin position="19"/>
        <end position="59"/>
    </location>
</feature>
<keyword evidence="3" id="KW-1185">Reference proteome</keyword>
<reference evidence="2 3" key="1">
    <citation type="submission" date="2022-09" db="EMBL/GenBank/DDBJ databases">
        <authorList>
            <person name="Palmer J.M."/>
        </authorList>
    </citation>
    <scope>NUCLEOTIDE SEQUENCE [LARGE SCALE GENOMIC DNA]</scope>
    <source>
        <strain evidence="2 3">DSM 7382</strain>
    </source>
</reference>
<dbReference type="Proteomes" id="UP001385951">
    <property type="component" value="Unassembled WGS sequence"/>
</dbReference>
<dbReference type="EMBL" id="JASBNA010000017">
    <property type="protein sequence ID" value="KAK7686191.1"/>
    <property type="molecule type" value="Genomic_DNA"/>
</dbReference>
<proteinExistence type="predicted"/>
<protein>
    <submittedName>
        <fullName evidence="2">Uncharacterized protein</fullName>
    </submittedName>
</protein>
<name>A0AAW0G998_9APHY</name>
<feature type="signal peptide" evidence="1">
    <location>
        <begin position="1"/>
        <end position="18"/>
    </location>
</feature>
<evidence type="ECO:0000313" key="2">
    <source>
        <dbReference type="EMBL" id="KAK7686191.1"/>
    </source>
</evidence>
<gene>
    <name evidence="2" type="ORF">QCA50_010411</name>
</gene>
<keyword evidence="1" id="KW-0732">Signal</keyword>
<evidence type="ECO:0000313" key="3">
    <source>
        <dbReference type="Proteomes" id="UP001385951"/>
    </source>
</evidence>
<evidence type="ECO:0000256" key="1">
    <source>
        <dbReference type="SAM" id="SignalP"/>
    </source>
</evidence>
<accession>A0AAW0G998</accession>
<organism evidence="2 3">
    <name type="scientific">Cerrena zonata</name>
    <dbReference type="NCBI Taxonomy" id="2478898"/>
    <lineage>
        <taxon>Eukaryota</taxon>
        <taxon>Fungi</taxon>
        <taxon>Dikarya</taxon>
        <taxon>Basidiomycota</taxon>
        <taxon>Agaricomycotina</taxon>
        <taxon>Agaricomycetes</taxon>
        <taxon>Polyporales</taxon>
        <taxon>Cerrenaceae</taxon>
        <taxon>Cerrena</taxon>
    </lineage>
</organism>
<sequence length="59" mass="6516">MKFSLAIALVFLAGVAVAAPLEYDRIDRYALLTILIASKGAGAKAYWKKETEHNLAKRH</sequence>
<dbReference type="AlphaFoldDB" id="A0AAW0G998"/>
<comment type="caution">
    <text evidence="2">The sequence shown here is derived from an EMBL/GenBank/DDBJ whole genome shotgun (WGS) entry which is preliminary data.</text>
</comment>